<gene>
    <name evidence="1" type="ORF">PSA21_293</name>
</gene>
<evidence type="ECO:0000313" key="2">
    <source>
        <dbReference type="Proteomes" id="UP000294134"/>
    </source>
</evidence>
<keyword evidence="2" id="KW-1185">Reference proteome</keyword>
<accession>A0A481W4N5</accession>
<dbReference type="Proteomes" id="UP000294134">
    <property type="component" value="Segment"/>
</dbReference>
<dbReference type="EMBL" id="MK552327">
    <property type="protein sequence ID" value="QBJ02819.1"/>
    <property type="molecule type" value="Genomic_DNA"/>
</dbReference>
<sequence>MSITQGPQNYESELGVYKEPQIEFPNRVIFTFFDKIQNQMIAELEIELQLKRLRWIKPVSMRRMTPFQTTIELSQDPAILVHLPSIAV</sequence>
<reference evidence="1 2" key="1">
    <citation type="submission" date="2019-02" db="EMBL/GenBank/DDBJ databases">
        <authorList>
            <person name="Frampton R.A."/>
            <person name="Wojtus J.K."/>
            <person name="Fineran P.C."/>
            <person name="Hendrickson H.L."/>
        </authorList>
    </citation>
    <scope>NUCLEOTIDE SEQUENCE [LARGE SCALE GENOMIC DNA]</scope>
</reference>
<name>A0A481W4N5_9CAUD</name>
<proteinExistence type="predicted"/>
<organism evidence="1 2">
    <name type="scientific">Pseudomonas phage Psa21</name>
    <dbReference type="NCBI Taxonomy" id="2530023"/>
    <lineage>
        <taxon>Viruses</taxon>
        <taxon>Duplodnaviria</taxon>
        <taxon>Heunggongvirae</taxon>
        <taxon>Uroviricota</taxon>
        <taxon>Caudoviricetes</taxon>
        <taxon>Chimalliviridae</taxon>
        <taxon>Tepukevirus</taxon>
        <taxon>Tepukevirus Psa21</taxon>
    </lineage>
</organism>
<protein>
    <submittedName>
        <fullName evidence="1">Uncharacterized protein</fullName>
    </submittedName>
</protein>
<evidence type="ECO:0000313" key="1">
    <source>
        <dbReference type="EMBL" id="QBJ02819.1"/>
    </source>
</evidence>